<dbReference type="SUPFAM" id="SSF56349">
    <property type="entry name" value="DNA breaking-rejoining enzymes"/>
    <property type="match status" value="1"/>
</dbReference>
<keyword evidence="2" id="KW-1185">Reference proteome</keyword>
<sequence length="286" mass="33201">MKKSPMAIISSLHNDSKQIISNYLKLYSESSYKQYLSSIADIFSSTQKENVRDLTFNDYLPIYQKYINDEQKTAQDSYKESFFKYLYANDLIVPDGFNGIWLKDDLIRHFLKKMSDSEGSSKNEKLSHNNSLSLSEVLTIDKLLDQEFTKFDTLRMAFVWYLLFETDCSVREILMLTSEHYRDGEIVTYKNKRYIVPDRCKNVFEYLSEKQYNGFKNLNSIVSKLGTLAGISDLKPMRIKNARKVNMIKCGGCNRNITNISTNWSSVNNRIVCVQCADSLKKTIII</sequence>
<dbReference type="RefSeq" id="WP_094154350.1">
    <property type="nucleotide sequence ID" value="NZ_CP020028.1"/>
</dbReference>
<dbReference type="EMBL" id="CP020028">
    <property type="protein sequence ID" value="ASR46569.1"/>
    <property type="molecule type" value="Genomic_DNA"/>
</dbReference>
<evidence type="ECO:0000313" key="2">
    <source>
        <dbReference type="Proteomes" id="UP000214666"/>
    </source>
</evidence>
<dbReference type="GO" id="GO:0003677">
    <property type="term" value="F:DNA binding"/>
    <property type="evidence" value="ECO:0007669"/>
    <property type="project" value="InterPro"/>
</dbReference>
<proteinExistence type="predicted"/>
<accession>A0A222WJC6</accession>
<protein>
    <submittedName>
        <fullName evidence="1">Uncharacterized protein</fullName>
    </submittedName>
</protein>
<reference evidence="1 2" key="1">
    <citation type="submission" date="2017-03" db="EMBL/GenBank/DDBJ databases">
        <title>Complete genome sequence of Paenibacillus Kribbensis producing bioflocculants.</title>
        <authorList>
            <person name="Lee H.-G."/>
            <person name="Oh H.-M."/>
        </authorList>
    </citation>
    <scope>NUCLEOTIDE SEQUENCE [LARGE SCALE GENOMIC DNA]</scope>
    <source>
        <strain evidence="1 2">AM49</strain>
    </source>
</reference>
<gene>
    <name evidence="1" type="ORF">B4V02_07715</name>
</gene>
<dbReference type="InterPro" id="IPR011010">
    <property type="entry name" value="DNA_brk_join_enz"/>
</dbReference>
<dbReference type="Proteomes" id="UP000214666">
    <property type="component" value="Chromosome"/>
</dbReference>
<evidence type="ECO:0000313" key="1">
    <source>
        <dbReference type="EMBL" id="ASR46569.1"/>
    </source>
</evidence>
<dbReference type="OrthoDB" id="9781481at2"/>
<name>A0A222WJC6_9BACL</name>
<organism evidence="1 2">
    <name type="scientific">Paenibacillus kribbensis</name>
    <dbReference type="NCBI Taxonomy" id="172713"/>
    <lineage>
        <taxon>Bacteria</taxon>
        <taxon>Bacillati</taxon>
        <taxon>Bacillota</taxon>
        <taxon>Bacilli</taxon>
        <taxon>Bacillales</taxon>
        <taxon>Paenibacillaceae</taxon>
        <taxon>Paenibacillus</taxon>
    </lineage>
</organism>
<dbReference type="AlphaFoldDB" id="A0A222WJC6"/>
<dbReference type="KEGG" id="pkb:B4V02_07715"/>